<dbReference type="CDD" id="cd03047">
    <property type="entry name" value="GST_N_2"/>
    <property type="match status" value="1"/>
</dbReference>
<dbReference type="InterPro" id="IPR040079">
    <property type="entry name" value="Glutathione_S-Trfase"/>
</dbReference>
<dbReference type="SUPFAM" id="SSF52833">
    <property type="entry name" value="Thioredoxin-like"/>
    <property type="match status" value="1"/>
</dbReference>
<dbReference type="InterPro" id="IPR036249">
    <property type="entry name" value="Thioredoxin-like_sf"/>
</dbReference>
<dbReference type="RefSeq" id="WP_069909029.1">
    <property type="nucleotide sequence ID" value="NZ_LAJE02000123.1"/>
</dbReference>
<evidence type="ECO:0000256" key="1">
    <source>
        <dbReference type="ARBA" id="ARBA00007409"/>
    </source>
</evidence>
<dbReference type="InterPro" id="IPR036282">
    <property type="entry name" value="Glutathione-S-Trfase_C_sf"/>
</dbReference>
<dbReference type="PROSITE" id="PS50404">
    <property type="entry name" value="GST_NTER"/>
    <property type="match status" value="1"/>
</dbReference>
<evidence type="ECO:0008006" key="7">
    <source>
        <dbReference type="Google" id="ProtNLM"/>
    </source>
</evidence>
<gene>
    <name evidence="5" type="ORF">VW23_014535</name>
</gene>
<dbReference type="PANTHER" id="PTHR44051:SF19">
    <property type="entry name" value="DISULFIDE-BOND OXIDOREDUCTASE YFCG"/>
    <property type="match status" value="1"/>
</dbReference>
<organism evidence="5 6">
    <name type="scientific">Devosia insulae DS-56</name>
    <dbReference type="NCBI Taxonomy" id="1116389"/>
    <lineage>
        <taxon>Bacteria</taxon>
        <taxon>Pseudomonadati</taxon>
        <taxon>Pseudomonadota</taxon>
        <taxon>Alphaproteobacteria</taxon>
        <taxon>Hyphomicrobiales</taxon>
        <taxon>Devosiaceae</taxon>
        <taxon>Devosia</taxon>
    </lineage>
</organism>
<evidence type="ECO:0000259" key="4">
    <source>
        <dbReference type="PROSITE" id="PS50405"/>
    </source>
</evidence>
<keyword evidence="6" id="KW-1185">Reference proteome</keyword>
<sequence>MTRLRILGRVTSSNVRKVLWTADLCGIDYEHEIWGMPHRDPKVPEFLALNPNATVPVIVDDGFVLWESSAIMRYLAQKWGSDLWPEDARQRALVDQWLTWQATELLPSWLYAVTAFLARNPAFDDPARIAQSVDKWSGNMRMLEAQLAEGGGYVANGRLSLADLALALSSHRWFSTPFERPELPAVTEHYQRLKATEAGRKYLGDATP</sequence>
<evidence type="ECO:0000256" key="2">
    <source>
        <dbReference type="ARBA" id="ARBA00022679"/>
    </source>
</evidence>
<dbReference type="Pfam" id="PF13409">
    <property type="entry name" value="GST_N_2"/>
    <property type="match status" value="1"/>
</dbReference>
<dbReference type="SFLD" id="SFLDS00019">
    <property type="entry name" value="Glutathione_Transferase_(cytos"/>
    <property type="match status" value="1"/>
</dbReference>
<dbReference type="EMBL" id="LAJE02000123">
    <property type="protein sequence ID" value="OEO31766.1"/>
    <property type="molecule type" value="Genomic_DNA"/>
</dbReference>
<feature type="domain" description="GST N-terminal" evidence="3">
    <location>
        <begin position="2"/>
        <end position="83"/>
    </location>
</feature>
<evidence type="ECO:0000259" key="3">
    <source>
        <dbReference type="PROSITE" id="PS50404"/>
    </source>
</evidence>
<dbReference type="InterPro" id="IPR010987">
    <property type="entry name" value="Glutathione-S-Trfase_C-like"/>
</dbReference>
<dbReference type="InterPro" id="IPR004045">
    <property type="entry name" value="Glutathione_S-Trfase_N"/>
</dbReference>
<dbReference type="SFLD" id="SFLDG01150">
    <property type="entry name" value="Main.1:_Beta-like"/>
    <property type="match status" value="1"/>
</dbReference>
<reference evidence="5 6" key="1">
    <citation type="journal article" date="2015" name="Genome Announc.">
        <title>Genome Assemblies of Three Soil-Associated Devosia species: D. insulae, D. limi, and D. soli.</title>
        <authorList>
            <person name="Hassan Y.I."/>
            <person name="Lepp D."/>
            <person name="Zhou T."/>
        </authorList>
    </citation>
    <scope>NUCLEOTIDE SEQUENCE [LARGE SCALE GENOMIC DNA]</scope>
    <source>
        <strain evidence="5 6">DS-56</strain>
    </source>
</reference>
<dbReference type="Proteomes" id="UP000095463">
    <property type="component" value="Unassembled WGS sequence"/>
</dbReference>
<dbReference type="GO" id="GO:0016740">
    <property type="term" value="F:transferase activity"/>
    <property type="evidence" value="ECO:0007669"/>
    <property type="project" value="UniProtKB-KW"/>
</dbReference>
<comment type="similarity">
    <text evidence="1">Belongs to the GST superfamily.</text>
</comment>
<dbReference type="PROSITE" id="PS50405">
    <property type="entry name" value="GST_CTER"/>
    <property type="match status" value="1"/>
</dbReference>
<evidence type="ECO:0000313" key="5">
    <source>
        <dbReference type="EMBL" id="OEO31766.1"/>
    </source>
</evidence>
<evidence type="ECO:0000313" key="6">
    <source>
        <dbReference type="Proteomes" id="UP000095463"/>
    </source>
</evidence>
<dbReference type="OrthoDB" id="9810080at2"/>
<protein>
    <recommendedName>
        <fullName evidence="7">Glutathione S-transferase</fullName>
    </recommendedName>
</protein>
<dbReference type="Gene3D" id="3.40.30.10">
    <property type="entry name" value="Glutaredoxin"/>
    <property type="match status" value="1"/>
</dbReference>
<feature type="domain" description="GST C-terminal" evidence="4">
    <location>
        <begin position="87"/>
        <end position="208"/>
    </location>
</feature>
<dbReference type="AlphaFoldDB" id="A0A1E5XT33"/>
<dbReference type="SUPFAM" id="SSF47616">
    <property type="entry name" value="GST C-terminal domain-like"/>
    <property type="match status" value="1"/>
</dbReference>
<keyword evidence="2" id="KW-0808">Transferase</keyword>
<accession>A0A1E5XT33</accession>
<name>A0A1E5XT33_9HYPH</name>
<proteinExistence type="inferred from homology"/>
<dbReference type="Gene3D" id="1.20.1050.10">
    <property type="match status" value="1"/>
</dbReference>
<dbReference type="SFLD" id="SFLDG00358">
    <property type="entry name" value="Main_(cytGST)"/>
    <property type="match status" value="1"/>
</dbReference>
<dbReference type="FunFam" id="3.40.30.10:FF:000039">
    <property type="entry name" value="Glutathione S-transferase domain"/>
    <property type="match status" value="1"/>
</dbReference>
<dbReference type="PANTHER" id="PTHR44051">
    <property type="entry name" value="GLUTATHIONE S-TRANSFERASE-RELATED"/>
    <property type="match status" value="1"/>
</dbReference>
<comment type="caution">
    <text evidence="5">The sequence shown here is derived from an EMBL/GenBank/DDBJ whole genome shotgun (WGS) entry which is preliminary data.</text>
</comment>